<proteinExistence type="predicted"/>
<keyword evidence="2" id="KW-1185">Reference proteome</keyword>
<dbReference type="AlphaFoldDB" id="A0A975BYC1"/>
<reference evidence="1" key="1">
    <citation type="submission" date="2020-09" db="EMBL/GenBank/DDBJ databases">
        <title>Brevundimonas sp. LVF2 isolated from a puddle in Goettingen, Germany.</title>
        <authorList>
            <person name="Friedrich I."/>
            <person name="Klassen A."/>
            <person name="Hannes N."/>
            <person name="Schneider D."/>
            <person name="Hertel R."/>
            <person name="Daniel R."/>
        </authorList>
    </citation>
    <scope>NUCLEOTIDE SEQUENCE</scope>
    <source>
        <strain evidence="1">LVF2</strain>
    </source>
</reference>
<protein>
    <submittedName>
        <fullName evidence="1">Uncharacterized protein</fullName>
    </submittedName>
</protein>
<name>A0A975BYC1_9CAUL</name>
<dbReference type="EMBL" id="CP062222">
    <property type="protein sequence ID" value="QTC89713.1"/>
    <property type="molecule type" value="Genomic_DNA"/>
</dbReference>
<dbReference type="RefSeq" id="WP_207867918.1">
    <property type="nucleotide sequence ID" value="NZ_CP062222.1"/>
</dbReference>
<dbReference type="KEGG" id="bgoe:IFJ75_10335"/>
<evidence type="ECO:0000313" key="2">
    <source>
        <dbReference type="Proteomes" id="UP000663918"/>
    </source>
</evidence>
<dbReference type="Proteomes" id="UP000663918">
    <property type="component" value="Chromosome"/>
</dbReference>
<sequence>MTWPKVFEIERRDGNGVSFYGGVATIDGSDQYGLSVLNFDPFQSRVRATYIDAWALNAPNAASCSLTFRAVERP</sequence>
<gene>
    <name evidence="1" type="ORF">IFJ75_10335</name>
</gene>
<organism evidence="1 2">
    <name type="scientific">Brevundimonas goettingensis</name>
    <dbReference type="NCBI Taxonomy" id="2774190"/>
    <lineage>
        <taxon>Bacteria</taxon>
        <taxon>Pseudomonadati</taxon>
        <taxon>Pseudomonadota</taxon>
        <taxon>Alphaproteobacteria</taxon>
        <taxon>Caulobacterales</taxon>
        <taxon>Caulobacteraceae</taxon>
        <taxon>Brevundimonas</taxon>
    </lineage>
</organism>
<accession>A0A975BYC1</accession>
<evidence type="ECO:0000313" key="1">
    <source>
        <dbReference type="EMBL" id="QTC89713.1"/>
    </source>
</evidence>